<organism evidence="1 2">
    <name type="scientific">Mycetomoellerius zeteki</name>
    <dbReference type="NCBI Taxonomy" id="64791"/>
    <lineage>
        <taxon>Eukaryota</taxon>
        <taxon>Metazoa</taxon>
        <taxon>Ecdysozoa</taxon>
        <taxon>Arthropoda</taxon>
        <taxon>Hexapoda</taxon>
        <taxon>Insecta</taxon>
        <taxon>Pterygota</taxon>
        <taxon>Neoptera</taxon>
        <taxon>Endopterygota</taxon>
        <taxon>Hymenoptera</taxon>
        <taxon>Apocrita</taxon>
        <taxon>Aculeata</taxon>
        <taxon>Formicoidea</taxon>
        <taxon>Formicidae</taxon>
        <taxon>Myrmicinae</taxon>
        <taxon>Mycetomoellerius</taxon>
    </lineage>
</organism>
<dbReference type="Gene3D" id="3.30.420.10">
    <property type="entry name" value="Ribonuclease H-like superfamily/Ribonuclease H"/>
    <property type="match status" value="1"/>
</dbReference>
<protein>
    <submittedName>
        <fullName evidence="1">Uncharacterized protein</fullName>
    </submittedName>
</protein>
<accession>A0A151X6W4</accession>
<feature type="non-terminal residue" evidence="1">
    <location>
        <position position="1"/>
    </location>
</feature>
<sequence length="75" mass="8944">IGIHNDFHWPLRSPRVTYEIQVYQTLPRNREDLIQRIQEASRNITPAILHKVRQSFMRRVAVCLEESGGYFEHLL</sequence>
<dbReference type="Proteomes" id="UP000075809">
    <property type="component" value="Unassembled WGS sequence"/>
</dbReference>
<reference evidence="1 2" key="1">
    <citation type="submission" date="2015-09" db="EMBL/GenBank/DDBJ databases">
        <title>Trachymyrmex zeteki WGS genome.</title>
        <authorList>
            <person name="Nygaard S."/>
            <person name="Hu H."/>
            <person name="Boomsma J."/>
            <person name="Zhang G."/>
        </authorList>
    </citation>
    <scope>NUCLEOTIDE SEQUENCE [LARGE SCALE GENOMIC DNA]</scope>
    <source>
        <strain evidence="1">Tzet28-1</strain>
        <tissue evidence="1">Whole body</tissue>
    </source>
</reference>
<keyword evidence="2" id="KW-1185">Reference proteome</keyword>
<dbReference type="AlphaFoldDB" id="A0A151X6W4"/>
<evidence type="ECO:0000313" key="1">
    <source>
        <dbReference type="EMBL" id="KYQ56127.1"/>
    </source>
</evidence>
<name>A0A151X6W4_9HYME</name>
<gene>
    <name evidence="1" type="ORF">ALC60_04950</name>
</gene>
<proteinExistence type="predicted"/>
<dbReference type="InterPro" id="IPR036397">
    <property type="entry name" value="RNaseH_sf"/>
</dbReference>
<evidence type="ECO:0000313" key="2">
    <source>
        <dbReference type="Proteomes" id="UP000075809"/>
    </source>
</evidence>
<dbReference type="GO" id="GO:0003676">
    <property type="term" value="F:nucleic acid binding"/>
    <property type="evidence" value="ECO:0007669"/>
    <property type="project" value="InterPro"/>
</dbReference>
<dbReference type="EMBL" id="KQ982464">
    <property type="protein sequence ID" value="KYQ56127.1"/>
    <property type="molecule type" value="Genomic_DNA"/>
</dbReference>